<keyword evidence="1" id="KW-0175">Coiled coil</keyword>
<keyword evidence="3" id="KW-1133">Transmembrane helix</keyword>
<keyword evidence="5" id="KW-1185">Reference proteome</keyword>
<protein>
    <submittedName>
        <fullName evidence="4">Uncharacterized protein</fullName>
    </submittedName>
</protein>
<reference evidence="4 5" key="1">
    <citation type="submission" date="2020-07" db="EMBL/GenBank/DDBJ databases">
        <title>Sequencing the genomes of 1000 actinobacteria strains.</title>
        <authorList>
            <person name="Klenk H.-P."/>
        </authorList>
    </citation>
    <scope>NUCLEOTIDE SEQUENCE [LARGE SCALE GENOMIC DNA]</scope>
    <source>
        <strain evidence="4 5">CXB654</strain>
    </source>
</reference>
<name>A0A852U0E3_9ACTN</name>
<evidence type="ECO:0000256" key="1">
    <source>
        <dbReference type="SAM" id="Coils"/>
    </source>
</evidence>
<accession>A0A852U0E3</accession>
<proteinExistence type="predicted"/>
<gene>
    <name evidence="4" type="ORF">HDA32_004137</name>
</gene>
<comment type="caution">
    <text evidence="4">The sequence shown here is derived from an EMBL/GenBank/DDBJ whole genome shotgun (WGS) entry which is preliminary data.</text>
</comment>
<keyword evidence="3" id="KW-0472">Membrane</keyword>
<feature type="region of interest" description="Disordered" evidence="2">
    <location>
        <begin position="30"/>
        <end position="51"/>
    </location>
</feature>
<sequence>MSEAWDAYLAAAARISGAEAELERTLTDRRSAHRQRLDEAHRQADELRDTAGRAEKRRRELCRRAELKLRPLGLADRLEIDGSADGEARTDTEAVATALDEAERAFQELTRKVGAEERRRAAARNARVRADMRRTCALRTAAFLAAVALVIAVVVVLAVFVIRRLTPPEPLRSDTAREAADVAVEAYNTADADMLAGIACGSVGRGDVDIPEGLAVEAAEEPDESGDGARLAFEATVPGEPETREGVFVFSADDGGWCLSEVRF</sequence>
<evidence type="ECO:0000256" key="2">
    <source>
        <dbReference type="SAM" id="MobiDB-lite"/>
    </source>
</evidence>
<evidence type="ECO:0000256" key="3">
    <source>
        <dbReference type="SAM" id="Phobius"/>
    </source>
</evidence>
<organism evidence="4 5">
    <name type="scientific">Spinactinospora alkalitolerans</name>
    <dbReference type="NCBI Taxonomy" id="687207"/>
    <lineage>
        <taxon>Bacteria</taxon>
        <taxon>Bacillati</taxon>
        <taxon>Actinomycetota</taxon>
        <taxon>Actinomycetes</taxon>
        <taxon>Streptosporangiales</taxon>
        <taxon>Nocardiopsidaceae</taxon>
        <taxon>Spinactinospora</taxon>
    </lineage>
</organism>
<feature type="coiled-coil region" evidence="1">
    <location>
        <begin position="92"/>
        <end position="126"/>
    </location>
</feature>
<dbReference type="EMBL" id="JACCCC010000001">
    <property type="protein sequence ID" value="NYE49017.1"/>
    <property type="molecule type" value="Genomic_DNA"/>
</dbReference>
<dbReference type="AlphaFoldDB" id="A0A852U0E3"/>
<dbReference type="Proteomes" id="UP000589036">
    <property type="component" value="Unassembled WGS sequence"/>
</dbReference>
<dbReference type="RefSeq" id="WP_179644749.1">
    <property type="nucleotide sequence ID" value="NZ_BAAAYY010000031.1"/>
</dbReference>
<evidence type="ECO:0000313" key="4">
    <source>
        <dbReference type="EMBL" id="NYE49017.1"/>
    </source>
</evidence>
<feature type="transmembrane region" description="Helical" evidence="3">
    <location>
        <begin position="141"/>
        <end position="162"/>
    </location>
</feature>
<evidence type="ECO:0000313" key="5">
    <source>
        <dbReference type="Proteomes" id="UP000589036"/>
    </source>
</evidence>
<keyword evidence="3" id="KW-0812">Transmembrane</keyword>